<protein>
    <submittedName>
        <fullName evidence="3">L-ascorbate metabolism protein UlaG (Beta-lactamase superfamily)</fullName>
    </submittedName>
</protein>
<keyword evidence="4" id="KW-1185">Reference proteome</keyword>
<evidence type="ECO:0000259" key="2">
    <source>
        <dbReference type="Pfam" id="PF12706"/>
    </source>
</evidence>
<dbReference type="Gene3D" id="3.60.15.10">
    <property type="entry name" value="Ribonuclease Z/Hydroxyacylglutathione hydrolase-like"/>
    <property type="match status" value="1"/>
</dbReference>
<comment type="caution">
    <text evidence="3">The sequence shown here is derived from an EMBL/GenBank/DDBJ whole genome shotgun (WGS) entry which is preliminary data.</text>
</comment>
<dbReference type="AlphaFoldDB" id="A0A7W6DBA9"/>
<dbReference type="GO" id="GO:0016787">
    <property type="term" value="F:hydrolase activity"/>
    <property type="evidence" value="ECO:0007669"/>
    <property type="project" value="UniProtKB-KW"/>
</dbReference>
<dbReference type="InterPro" id="IPR050114">
    <property type="entry name" value="UPF0173_UPF0282_UlaG_hydrolase"/>
</dbReference>
<accession>A0A7W6DBA9</accession>
<dbReference type="SUPFAM" id="SSF56281">
    <property type="entry name" value="Metallo-hydrolase/oxidoreductase"/>
    <property type="match status" value="1"/>
</dbReference>
<evidence type="ECO:0000313" key="4">
    <source>
        <dbReference type="Proteomes" id="UP000574761"/>
    </source>
</evidence>
<evidence type="ECO:0000313" key="3">
    <source>
        <dbReference type="EMBL" id="MBB3977610.1"/>
    </source>
</evidence>
<dbReference type="InterPro" id="IPR036866">
    <property type="entry name" value="RibonucZ/Hydroxyglut_hydro"/>
</dbReference>
<gene>
    <name evidence="3" type="ORF">GGQ64_002816</name>
</gene>
<dbReference type="Proteomes" id="UP000574761">
    <property type="component" value="Unassembled WGS sequence"/>
</dbReference>
<dbReference type="RefSeq" id="WP_183805196.1">
    <property type="nucleotide sequence ID" value="NZ_JACIEE010000005.1"/>
</dbReference>
<keyword evidence="1" id="KW-0378">Hydrolase</keyword>
<organism evidence="3 4">
    <name type="scientific">Mycoplana azooxidifex</name>
    <dbReference type="NCBI Taxonomy" id="1636188"/>
    <lineage>
        <taxon>Bacteria</taxon>
        <taxon>Pseudomonadati</taxon>
        <taxon>Pseudomonadota</taxon>
        <taxon>Alphaproteobacteria</taxon>
        <taxon>Hyphomicrobiales</taxon>
        <taxon>Rhizobiaceae</taxon>
        <taxon>Mycoplana</taxon>
    </lineage>
</organism>
<name>A0A7W6DBA9_9HYPH</name>
<reference evidence="3 4" key="1">
    <citation type="submission" date="2020-08" db="EMBL/GenBank/DDBJ databases">
        <title>Genomic Encyclopedia of Type Strains, Phase IV (KMG-IV): sequencing the most valuable type-strain genomes for metagenomic binning, comparative biology and taxonomic classification.</title>
        <authorList>
            <person name="Goeker M."/>
        </authorList>
    </citation>
    <scope>NUCLEOTIDE SEQUENCE [LARGE SCALE GENOMIC DNA]</scope>
    <source>
        <strain evidence="3 4">DSM 100211</strain>
    </source>
</reference>
<dbReference type="PANTHER" id="PTHR43546:SF9">
    <property type="entry name" value="L-ASCORBATE-6-PHOSPHATE LACTONASE ULAG-RELATED"/>
    <property type="match status" value="1"/>
</dbReference>
<dbReference type="EMBL" id="JACIEE010000005">
    <property type="protein sequence ID" value="MBB3977610.1"/>
    <property type="molecule type" value="Genomic_DNA"/>
</dbReference>
<dbReference type="PANTHER" id="PTHR43546">
    <property type="entry name" value="UPF0173 METAL-DEPENDENT HYDROLASE MJ1163-RELATED"/>
    <property type="match status" value="1"/>
</dbReference>
<feature type="domain" description="Metallo-beta-lactamase" evidence="2">
    <location>
        <begin position="43"/>
        <end position="248"/>
    </location>
</feature>
<evidence type="ECO:0000256" key="1">
    <source>
        <dbReference type="ARBA" id="ARBA00022801"/>
    </source>
</evidence>
<proteinExistence type="predicted"/>
<dbReference type="InterPro" id="IPR001279">
    <property type="entry name" value="Metallo-B-lactamas"/>
</dbReference>
<dbReference type="Pfam" id="PF12706">
    <property type="entry name" value="Lactamase_B_2"/>
    <property type="match status" value="1"/>
</dbReference>
<sequence length="287" mass="31335">MAGRLVERKLDGRLSTQMTSPPADGIRFYWLGQAGFILEMAGRRLVVDPYLSDSLFEKYRDTPRPHVRMMPPPIEPGECGSVDLVLSTHAHTDHMDPGTLPALFATNPAAVFVAPRAARQQALDRSGLSEDRMALVDAGEIIHPFAGLTITATRAAHETLETDRAGNHRFLGYVIEAGGLRIWHSGDCVPFEGLWDEIAAQAPGIVLLPVNGRRPDLSDNGVPGNFTLEEAIETAHGVGAAHLVAHHYGLFDFNTEDPAVIDQAAASSRDLDIRRAQTGVCYEWQRD</sequence>